<dbReference type="SMART" id="SM01257">
    <property type="entry name" value="KRAP_IP3R_bind"/>
    <property type="match status" value="1"/>
</dbReference>
<keyword evidence="1 2" id="KW-0175">Coiled coil</keyword>
<keyword evidence="6" id="KW-1185">Reference proteome</keyword>
<evidence type="ECO:0000256" key="2">
    <source>
        <dbReference type="SAM" id="Coils"/>
    </source>
</evidence>
<dbReference type="GeneTree" id="ENSGT00940000158532"/>
<organism evidence="5 6">
    <name type="scientific">Paramormyrops kingsleyae</name>
    <dbReference type="NCBI Taxonomy" id="1676925"/>
    <lineage>
        <taxon>Eukaryota</taxon>
        <taxon>Metazoa</taxon>
        <taxon>Chordata</taxon>
        <taxon>Craniata</taxon>
        <taxon>Vertebrata</taxon>
        <taxon>Euteleostomi</taxon>
        <taxon>Actinopterygii</taxon>
        <taxon>Neopterygii</taxon>
        <taxon>Teleostei</taxon>
        <taxon>Osteoglossocephala</taxon>
        <taxon>Osteoglossomorpha</taxon>
        <taxon>Osteoglossiformes</taxon>
        <taxon>Mormyridae</taxon>
        <taxon>Paramormyrops</taxon>
    </lineage>
</organism>
<dbReference type="InterPro" id="IPR029325">
    <property type="entry name" value="ITPR-bd"/>
</dbReference>
<evidence type="ECO:0000256" key="1">
    <source>
        <dbReference type="ARBA" id="ARBA00023054"/>
    </source>
</evidence>
<dbReference type="PANTHER" id="PTHR17469:SF11">
    <property type="entry name" value="PROTEIN ITPRID2"/>
    <property type="match status" value="1"/>
</dbReference>
<reference evidence="5" key="2">
    <citation type="submission" date="2025-09" db="UniProtKB">
        <authorList>
            <consortium name="Ensembl"/>
        </authorList>
    </citation>
    <scope>IDENTIFICATION</scope>
</reference>
<dbReference type="GO" id="GO:0005102">
    <property type="term" value="F:signaling receptor binding"/>
    <property type="evidence" value="ECO:0007669"/>
    <property type="project" value="InterPro"/>
</dbReference>
<dbReference type="Ensembl" id="ENSPKIT00000028586.1">
    <property type="protein sequence ID" value="ENSPKIP00000004600.1"/>
    <property type="gene ID" value="ENSPKIG00000021555.1"/>
</dbReference>
<proteinExistence type="predicted"/>
<evidence type="ECO:0000256" key="3">
    <source>
        <dbReference type="SAM" id="MobiDB-lite"/>
    </source>
</evidence>
<feature type="compositionally biased region" description="Low complexity" evidence="3">
    <location>
        <begin position="1046"/>
        <end position="1057"/>
    </location>
</feature>
<feature type="region of interest" description="Disordered" evidence="3">
    <location>
        <begin position="948"/>
        <end position="1057"/>
    </location>
</feature>
<name>A0A3B3QG83_9TELE</name>
<dbReference type="Pfam" id="PF14723">
    <property type="entry name" value="SSFA2_C"/>
    <property type="match status" value="1"/>
</dbReference>
<reference evidence="5" key="1">
    <citation type="submission" date="2025-08" db="UniProtKB">
        <authorList>
            <consortium name="Ensembl"/>
        </authorList>
    </citation>
    <scope>IDENTIFICATION</scope>
</reference>
<sequence length="1057" mass="115259">AVGMERECSQNDCAHSWRDATIKRKAWARSRESWQTPECQDAEREPHAEPMEEKPSIAEDPGTLPGFSLFSHLLYFPSPYFIIFFSVSELLDLYEEDPEETLYNLGFGTEEPDISTKIPSRFFNGSSSARGIDIKVYLAAQLQRMELENPNSALTSRFRQIEVLTTVANAFNSLYSQVSGQPVQMIGSSEAEPADVSTEKKSSQARNVAKIIKKTLTKHNLLNLGLGDLALTSSEQGDKGDVSRAEAEEKNELKQSKAFRRKESPWLATVAEETNVGAVRSDANLANGDLESKETHFTPQGSLSREDTLWREEAKASATIIPDKEPSGQRINPLVAHLLTQPKDSFEMEEVECPLSPPYCSLVAILALCDIKHPLRMASQQSDSSGFADDPSPDGSTSFLKVQESSDSCDSENTVMSSSFEHSIPLDHPVFEKLLEGSELLTVVTGADSSNMGMRNEAGGGEEVPSGFPLLSKPTTENGPTAEPTGVSTTETGPTAEPISASTAEIGTTAESTYGPTRELISTTTAEPTDVPTGVERGLAEDPIGSLTPESVGVPNAEHVLAAEPSIGPVSATEHGPSVADTMVDGPSPLAHGDTHQKASSVYKATLTTGGRLVAQQRFPLRRSRSLPTSLLSPACVVSTIKIQIQPGGLKRCTPPTFSYRYTPEEEYEEEEEEAAGSVMDGGDMKWETTSSASMVNSPPNARPQQMDEHLGRMPSHLPRMSPHLRGSSCSLHSIPPDWPQRPQVDHSQLWSACSVPNLHRTCSPYGCVPYDHFNSPGSMQLRRVLHDIRTLNLSPAPFPLPPQNTLQEMQGIRRSLNTYRAQMMNLELALVRQQCSVYQDLSEEERWEEIQLQQLRSAVRQEMQELELQLEDRLLSLEEQLRFMFSFPFRCISGSQDGHLVEHLLPDSNRSGECKEHRPLQESIQYFLLTLGPPYPQGSEVTREQLGYGGRHGVTGSNASSRSTSPCQSAPSGGPAWDHRSQSPGSSSPPRERVYRASVCLTPAPPPRPGVTPSLDAKQPDQADAGPTRASAGEGGGGEAANSPQLQQLLQQVRGG</sequence>
<evidence type="ECO:0000259" key="4">
    <source>
        <dbReference type="SMART" id="SM01257"/>
    </source>
</evidence>
<feature type="domain" description="ITPR-interacting" evidence="4">
    <location>
        <begin position="72"/>
        <end position="220"/>
    </location>
</feature>
<dbReference type="InterPro" id="IPR043444">
    <property type="entry name" value="TESPA1-like"/>
</dbReference>
<accession>A0A3B3QG83</accession>
<feature type="region of interest" description="Disordered" evidence="3">
    <location>
        <begin position="28"/>
        <end position="58"/>
    </location>
</feature>
<dbReference type="Pfam" id="PF14722">
    <property type="entry name" value="KRAP_IP3R_bind"/>
    <property type="match status" value="1"/>
</dbReference>
<feature type="region of interest" description="Disordered" evidence="3">
    <location>
        <begin position="381"/>
        <end position="414"/>
    </location>
</feature>
<protein>
    <submittedName>
        <fullName evidence="5">ITPR interacting domain containing 2</fullName>
    </submittedName>
</protein>
<feature type="compositionally biased region" description="Polar residues" evidence="3">
    <location>
        <begin position="394"/>
        <end position="414"/>
    </location>
</feature>
<dbReference type="InterPro" id="IPR029326">
    <property type="entry name" value="SSFA2_C"/>
</dbReference>
<feature type="region of interest" description="Disordered" evidence="3">
    <location>
        <begin position="472"/>
        <end position="498"/>
    </location>
</feature>
<feature type="compositionally biased region" description="Polar residues" evidence="3">
    <location>
        <begin position="956"/>
        <end position="972"/>
    </location>
</feature>
<feature type="coiled-coil region" evidence="2">
    <location>
        <begin position="850"/>
        <end position="881"/>
    </location>
</feature>
<evidence type="ECO:0000313" key="6">
    <source>
        <dbReference type="Proteomes" id="UP000261540"/>
    </source>
</evidence>
<dbReference type="PANTHER" id="PTHR17469">
    <property type="entry name" value="SPERM SPECIFIC ANTIGEN 2-RELATED"/>
    <property type="match status" value="1"/>
</dbReference>
<feature type="compositionally biased region" description="Basic and acidic residues" evidence="3">
    <location>
        <begin position="236"/>
        <end position="255"/>
    </location>
</feature>
<feature type="compositionally biased region" description="Basic and acidic residues" evidence="3">
    <location>
        <begin position="41"/>
        <end position="57"/>
    </location>
</feature>
<feature type="region of interest" description="Disordered" evidence="3">
    <location>
        <begin position="233"/>
        <end position="258"/>
    </location>
</feature>
<dbReference type="Proteomes" id="UP000261540">
    <property type="component" value="Unplaced"/>
</dbReference>
<evidence type="ECO:0000313" key="5">
    <source>
        <dbReference type="Ensembl" id="ENSPKIP00000004600.1"/>
    </source>
</evidence>
<dbReference type="AlphaFoldDB" id="A0A3B3QG83"/>